<evidence type="ECO:0000313" key="1">
    <source>
        <dbReference type="EMBL" id="MDZ8162342.1"/>
    </source>
</evidence>
<keyword evidence="2" id="KW-1185">Reference proteome</keyword>
<name>A0ABU5N8L0_9MICO</name>
<organism evidence="1 2">
    <name type="scientific">Microbacterium aquimaris</name>
    <dbReference type="NCBI Taxonomy" id="459816"/>
    <lineage>
        <taxon>Bacteria</taxon>
        <taxon>Bacillati</taxon>
        <taxon>Actinomycetota</taxon>
        <taxon>Actinomycetes</taxon>
        <taxon>Micrococcales</taxon>
        <taxon>Microbacteriaceae</taxon>
        <taxon>Microbacterium</taxon>
    </lineage>
</organism>
<dbReference type="Proteomes" id="UP001291912">
    <property type="component" value="Unassembled WGS sequence"/>
</dbReference>
<comment type="caution">
    <text evidence="1">The sequence shown here is derived from an EMBL/GenBank/DDBJ whole genome shotgun (WGS) entry which is preliminary data.</text>
</comment>
<reference evidence="1 2" key="1">
    <citation type="submission" date="2023-10" db="EMBL/GenBank/DDBJ databases">
        <title>Microbacterium xanthum sp. nov., isolated from seaweed.</title>
        <authorList>
            <person name="Lee S.D."/>
        </authorList>
    </citation>
    <scope>NUCLEOTIDE SEQUENCE [LARGE SCALE GENOMIC DNA]</scope>
    <source>
        <strain evidence="1 2">KCTC 19124</strain>
    </source>
</reference>
<dbReference type="RefSeq" id="WP_322597616.1">
    <property type="nucleotide sequence ID" value="NZ_BAAAPT010000002.1"/>
</dbReference>
<accession>A0ABU5N8L0</accession>
<protein>
    <submittedName>
        <fullName evidence="1">Uncharacterized protein</fullName>
    </submittedName>
</protein>
<gene>
    <name evidence="1" type="ORF">R2Q92_10915</name>
</gene>
<evidence type="ECO:0000313" key="2">
    <source>
        <dbReference type="Proteomes" id="UP001291912"/>
    </source>
</evidence>
<proteinExistence type="predicted"/>
<sequence length="78" mass="8576">MDEASEGVVGAIEKGRRELLVAARLRIAQVIDDGAPAHALARLVTELDRLDGQIRVIDEEDTDWIAHVQDEPFDPSSL</sequence>
<dbReference type="EMBL" id="JAWJYN010000002">
    <property type="protein sequence ID" value="MDZ8162342.1"/>
    <property type="molecule type" value="Genomic_DNA"/>
</dbReference>